<dbReference type="AlphaFoldDB" id="A0A150U3K9"/>
<name>A0A150U3K9_SORCE</name>
<feature type="transmembrane region" description="Helical" evidence="6">
    <location>
        <begin position="149"/>
        <end position="169"/>
    </location>
</feature>
<feature type="transmembrane region" description="Helical" evidence="6">
    <location>
        <begin position="181"/>
        <end position="203"/>
    </location>
</feature>
<organism evidence="7 8">
    <name type="scientific">Sorangium cellulosum</name>
    <name type="common">Polyangium cellulosum</name>
    <dbReference type="NCBI Taxonomy" id="56"/>
    <lineage>
        <taxon>Bacteria</taxon>
        <taxon>Pseudomonadati</taxon>
        <taxon>Myxococcota</taxon>
        <taxon>Polyangia</taxon>
        <taxon>Polyangiales</taxon>
        <taxon>Polyangiaceae</taxon>
        <taxon>Sorangium</taxon>
    </lineage>
</organism>
<dbReference type="Proteomes" id="UP000075502">
    <property type="component" value="Unassembled WGS sequence"/>
</dbReference>
<keyword evidence="3 6" id="KW-0812">Transmembrane</keyword>
<keyword evidence="4 6" id="KW-1133">Transmembrane helix</keyword>
<reference evidence="7 8" key="1">
    <citation type="submission" date="2014-02" db="EMBL/GenBank/DDBJ databases">
        <title>The small core and large imbalanced accessory genome model reveals a collaborative survival strategy of Sorangium cellulosum strains in nature.</title>
        <authorList>
            <person name="Han K."/>
            <person name="Peng R."/>
            <person name="Blom J."/>
            <person name="Li Y.-Z."/>
        </authorList>
    </citation>
    <scope>NUCLEOTIDE SEQUENCE [LARGE SCALE GENOMIC DNA]</scope>
    <source>
        <strain evidence="7 8">So0007-03</strain>
    </source>
</reference>
<dbReference type="PANTHER" id="PTHR30086">
    <property type="entry name" value="ARGININE EXPORTER PROTEIN ARGO"/>
    <property type="match status" value="1"/>
</dbReference>
<evidence type="ECO:0000256" key="4">
    <source>
        <dbReference type="ARBA" id="ARBA00022989"/>
    </source>
</evidence>
<evidence type="ECO:0000256" key="6">
    <source>
        <dbReference type="SAM" id="Phobius"/>
    </source>
</evidence>
<comment type="caution">
    <text evidence="7">The sequence shown here is derived from an EMBL/GenBank/DDBJ whole genome shotgun (WGS) entry which is preliminary data.</text>
</comment>
<protein>
    <submittedName>
        <fullName evidence="7">Amino acid transporter</fullName>
    </submittedName>
</protein>
<evidence type="ECO:0000256" key="2">
    <source>
        <dbReference type="ARBA" id="ARBA00022475"/>
    </source>
</evidence>
<sequence length="215" mass="21927">MESRAAVALIEGLALGASLIIAIGPQNAFVLRQGLARRHVGPIVAICASSDAALILAGAAGVGSLVNASSGLFTALALGGAAFLGWYGLSAVRRALSPSSLGADGGAGGSLRQALTTVLALTWLNPHVYLDTVVLLGGISGRYPLETRAFFAGGAMFASLVWFTALGYGARLLSPVFRRPLAWRVLDSAISLVMFAIAARLLVEGVNALGARLSP</sequence>
<evidence type="ECO:0000256" key="1">
    <source>
        <dbReference type="ARBA" id="ARBA00004651"/>
    </source>
</evidence>
<comment type="subcellular location">
    <subcellularLocation>
        <location evidence="1">Cell membrane</location>
        <topology evidence="1">Multi-pass membrane protein</topology>
    </subcellularLocation>
</comment>
<dbReference type="GO" id="GO:0015171">
    <property type="term" value="F:amino acid transmembrane transporter activity"/>
    <property type="evidence" value="ECO:0007669"/>
    <property type="project" value="TreeGrafter"/>
</dbReference>
<feature type="transmembrane region" description="Helical" evidence="6">
    <location>
        <begin position="6"/>
        <end position="31"/>
    </location>
</feature>
<proteinExistence type="predicted"/>
<dbReference type="InterPro" id="IPR001123">
    <property type="entry name" value="LeuE-type"/>
</dbReference>
<feature type="transmembrane region" description="Helical" evidence="6">
    <location>
        <begin position="43"/>
        <end position="66"/>
    </location>
</feature>
<dbReference type="EMBL" id="JEME01000014">
    <property type="protein sequence ID" value="KYG11492.1"/>
    <property type="molecule type" value="Genomic_DNA"/>
</dbReference>
<gene>
    <name evidence="7" type="ORF">BE21_57370</name>
</gene>
<accession>A0A150U3K9</accession>
<evidence type="ECO:0000313" key="7">
    <source>
        <dbReference type="EMBL" id="KYG11492.1"/>
    </source>
</evidence>
<evidence type="ECO:0000256" key="3">
    <source>
        <dbReference type="ARBA" id="ARBA00022692"/>
    </source>
</evidence>
<dbReference type="GO" id="GO:0005886">
    <property type="term" value="C:plasma membrane"/>
    <property type="evidence" value="ECO:0007669"/>
    <property type="project" value="UniProtKB-SubCell"/>
</dbReference>
<feature type="transmembrane region" description="Helical" evidence="6">
    <location>
        <begin position="72"/>
        <end position="89"/>
    </location>
</feature>
<evidence type="ECO:0000313" key="8">
    <source>
        <dbReference type="Proteomes" id="UP000075502"/>
    </source>
</evidence>
<dbReference type="Pfam" id="PF01810">
    <property type="entry name" value="LysE"/>
    <property type="match status" value="1"/>
</dbReference>
<keyword evidence="2" id="KW-1003">Cell membrane</keyword>
<dbReference type="PANTHER" id="PTHR30086:SF20">
    <property type="entry name" value="ARGININE EXPORTER PROTEIN ARGO-RELATED"/>
    <property type="match status" value="1"/>
</dbReference>
<evidence type="ECO:0000256" key="5">
    <source>
        <dbReference type="ARBA" id="ARBA00023136"/>
    </source>
</evidence>
<keyword evidence="5 6" id="KW-0472">Membrane</keyword>